<accession>A0A0L0D3X0</accession>
<evidence type="ECO:0000259" key="3">
    <source>
        <dbReference type="PROSITE" id="PS50222"/>
    </source>
</evidence>
<evidence type="ECO:0000313" key="5">
    <source>
        <dbReference type="Proteomes" id="UP000054408"/>
    </source>
</evidence>
<feature type="compositionally biased region" description="Gly residues" evidence="2">
    <location>
        <begin position="345"/>
        <end position="366"/>
    </location>
</feature>
<organism evidence="4 5">
    <name type="scientific">Thecamonas trahens ATCC 50062</name>
    <dbReference type="NCBI Taxonomy" id="461836"/>
    <lineage>
        <taxon>Eukaryota</taxon>
        <taxon>Apusozoa</taxon>
        <taxon>Apusomonadida</taxon>
        <taxon>Apusomonadidae</taxon>
        <taxon>Thecamonas</taxon>
    </lineage>
</organism>
<keyword evidence="5" id="KW-1185">Reference proteome</keyword>
<proteinExistence type="predicted"/>
<dbReference type="InterPro" id="IPR018247">
    <property type="entry name" value="EF_Hand_1_Ca_BS"/>
</dbReference>
<dbReference type="PROSITE" id="PS50222">
    <property type="entry name" value="EF_HAND_2"/>
    <property type="match status" value="1"/>
</dbReference>
<dbReference type="PROSITE" id="PS00018">
    <property type="entry name" value="EF_HAND_1"/>
    <property type="match status" value="1"/>
</dbReference>
<dbReference type="Pfam" id="PF00036">
    <property type="entry name" value="EF-hand_1"/>
    <property type="match status" value="1"/>
</dbReference>
<dbReference type="SMART" id="SM00054">
    <property type="entry name" value="EFh"/>
    <property type="match status" value="1"/>
</dbReference>
<dbReference type="Proteomes" id="UP000054408">
    <property type="component" value="Unassembled WGS sequence"/>
</dbReference>
<dbReference type="AlphaFoldDB" id="A0A0L0D3X0"/>
<gene>
    <name evidence="4" type="ORF">AMSG_03442</name>
</gene>
<evidence type="ECO:0000256" key="1">
    <source>
        <dbReference type="ARBA" id="ARBA00022837"/>
    </source>
</evidence>
<evidence type="ECO:0000256" key="2">
    <source>
        <dbReference type="SAM" id="MobiDB-lite"/>
    </source>
</evidence>
<feature type="region of interest" description="Disordered" evidence="2">
    <location>
        <begin position="314"/>
        <end position="368"/>
    </location>
</feature>
<evidence type="ECO:0000313" key="4">
    <source>
        <dbReference type="EMBL" id="KNC47019.1"/>
    </source>
</evidence>
<dbReference type="GO" id="GO:0005509">
    <property type="term" value="F:calcium ion binding"/>
    <property type="evidence" value="ECO:0007669"/>
    <property type="project" value="InterPro"/>
</dbReference>
<name>A0A0L0D3X0_THETB</name>
<dbReference type="OrthoDB" id="191686at2759"/>
<feature type="region of interest" description="Disordered" evidence="2">
    <location>
        <begin position="138"/>
        <end position="159"/>
    </location>
</feature>
<feature type="compositionally biased region" description="Gly residues" evidence="2">
    <location>
        <begin position="143"/>
        <end position="154"/>
    </location>
</feature>
<dbReference type="SUPFAM" id="SSF47473">
    <property type="entry name" value="EF-hand"/>
    <property type="match status" value="1"/>
</dbReference>
<dbReference type="RefSeq" id="XP_013759799.1">
    <property type="nucleotide sequence ID" value="XM_013904345.1"/>
</dbReference>
<sequence>MARVVGPARAGKALRALRALRELQELLAHRHSSGHGGSADASSAIYRKLVEAMHNVAAADPGPAGPGLGGVADEHELSGVWGESDGDDNYVAMFGFALPPDEVRAPRVSFVRQASGSGGEPGLRFGDSVASLGATMERSMTSDGGGEGEGQGGAGDDDDDELLAEEMLRRVEDEVDAEFAGLDFDDTDFVTQLRQRQFRLAQRERELGRKRAAYHSHRADVEAKARRSVRRMAVDQVMHASVDYGPESVTGPNRKPWRFYAKNYDFPVSYPDVGSQRREYDAKKMRFKPIPLPWDHWDKKLKYVQDTYAESVKEEQRANESRWRGASGSKHGTRRRAAGKAKATAGGGDPVVGDGGGGGGGGGGGERLYELSTSERSEVSAIFNLFDSDHDGRISISELRSLIDDTVEQYPRLWELIRRVRYRRMRKQQRQEYLRERELAAEDPSDRSNHA</sequence>
<reference evidence="4 5" key="1">
    <citation type="submission" date="2010-05" db="EMBL/GenBank/DDBJ databases">
        <title>The Genome Sequence of Thecamonas trahens ATCC 50062.</title>
        <authorList>
            <consortium name="The Broad Institute Genome Sequencing Platform"/>
            <person name="Russ C."/>
            <person name="Cuomo C."/>
            <person name="Shea T."/>
            <person name="Young S.K."/>
            <person name="Zeng Q."/>
            <person name="Koehrsen M."/>
            <person name="Haas B."/>
            <person name="Borodovsky M."/>
            <person name="Guigo R."/>
            <person name="Alvarado L."/>
            <person name="Berlin A."/>
            <person name="Bochicchio J."/>
            <person name="Borenstein D."/>
            <person name="Chapman S."/>
            <person name="Chen Z."/>
            <person name="Freedman E."/>
            <person name="Gellesch M."/>
            <person name="Goldberg J."/>
            <person name="Griggs A."/>
            <person name="Gujja S."/>
            <person name="Heilman E."/>
            <person name="Heiman D."/>
            <person name="Hepburn T."/>
            <person name="Howarth C."/>
            <person name="Jen D."/>
            <person name="Larson L."/>
            <person name="Mehta T."/>
            <person name="Park D."/>
            <person name="Pearson M."/>
            <person name="Roberts A."/>
            <person name="Saif S."/>
            <person name="Shenoy N."/>
            <person name="Sisk P."/>
            <person name="Stolte C."/>
            <person name="Sykes S."/>
            <person name="Thomson T."/>
            <person name="Walk T."/>
            <person name="White J."/>
            <person name="Yandava C."/>
            <person name="Burger G."/>
            <person name="Gray M.W."/>
            <person name="Holland P.W.H."/>
            <person name="King N."/>
            <person name="Lang F.B.F."/>
            <person name="Roger A.J."/>
            <person name="Ruiz-Trillo I."/>
            <person name="Lander E."/>
            <person name="Nusbaum C."/>
        </authorList>
    </citation>
    <scope>NUCLEOTIDE SEQUENCE [LARGE SCALE GENOMIC DNA]</scope>
    <source>
        <strain evidence="4 5">ATCC 50062</strain>
    </source>
</reference>
<keyword evidence="1" id="KW-0106">Calcium</keyword>
<dbReference type="InterPro" id="IPR011992">
    <property type="entry name" value="EF-hand-dom_pair"/>
</dbReference>
<dbReference type="GeneID" id="25563044"/>
<feature type="compositionally biased region" description="Basic and acidic residues" evidence="2">
    <location>
        <begin position="314"/>
        <end position="323"/>
    </location>
</feature>
<protein>
    <recommendedName>
        <fullName evidence="3">EF-hand domain-containing protein</fullName>
    </recommendedName>
</protein>
<dbReference type="Gene3D" id="1.10.238.10">
    <property type="entry name" value="EF-hand"/>
    <property type="match status" value="1"/>
</dbReference>
<dbReference type="InterPro" id="IPR002048">
    <property type="entry name" value="EF_hand_dom"/>
</dbReference>
<dbReference type="EMBL" id="GL349445">
    <property type="protein sequence ID" value="KNC47019.1"/>
    <property type="molecule type" value="Genomic_DNA"/>
</dbReference>
<feature type="domain" description="EF-hand" evidence="3">
    <location>
        <begin position="374"/>
        <end position="409"/>
    </location>
</feature>